<dbReference type="PIRSF" id="PIRSF002158">
    <property type="entry name" value="Ribosomal_L2"/>
    <property type="match status" value="1"/>
</dbReference>
<feature type="compositionally biased region" description="Basic residues" evidence="8">
    <location>
        <begin position="251"/>
        <end position="265"/>
    </location>
</feature>
<dbReference type="InterPro" id="IPR014722">
    <property type="entry name" value="Rib_uL2_dom2"/>
</dbReference>
<dbReference type="InterPro" id="IPR014726">
    <property type="entry name" value="Ribosomal_uL2_dom3"/>
</dbReference>
<dbReference type="PANTHER" id="PTHR13691">
    <property type="entry name" value="RIBOSOMAL PROTEIN L2"/>
    <property type="match status" value="1"/>
</dbReference>
<feature type="domain" description="Large ribosomal subunit protein uL2 RNA-binding" evidence="10">
    <location>
        <begin position="39"/>
        <end position="115"/>
    </location>
</feature>
<keyword evidence="4" id="KW-0934">Plastid</keyword>
<reference evidence="12" key="4">
    <citation type="journal article" date="2021" name="Ecol Indic">
        <title>Morphological and molecular identification reveals that waters from an isolated oasis in Tamanrasset (extreme South of Algerian Sahara) are colonized by opportunistic and pollution-tolerant diatom species.</title>
        <authorList>
            <person name="Gastineau R."/>
            <person name="Hamedi C."/>
            <person name="Baba Hamed M.B."/>
            <person name="Abi-Ayad S.-M.E.-A."/>
            <person name="Bak M."/>
            <person name="Lemieux C."/>
            <person name="Turmel M."/>
            <person name="Dobosz S."/>
            <person name="Wrobel R.J."/>
            <person name="Kierzek A."/>
            <person name="Lange-Bertalot H."/>
            <person name="Witkowski A."/>
        </authorList>
    </citation>
    <scope>NUCLEOTIDE SEQUENCE</scope>
    <source>
        <strain evidence="12">SZCER1827</strain>
    </source>
</reference>
<dbReference type="RefSeq" id="YP_316609.1">
    <property type="nucleotide sequence ID" value="NC_007405.1"/>
</dbReference>
<dbReference type="GO" id="GO:0009507">
    <property type="term" value="C:chloroplast"/>
    <property type="evidence" value="ECO:0007669"/>
    <property type="project" value="UniProtKB-SubCell"/>
</dbReference>
<accession>Q3S288</accession>
<proteinExistence type="inferred from homology"/>
<dbReference type="GO" id="GO:0016740">
    <property type="term" value="F:transferase activity"/>
    <property type="evidence" value="ECO:0007669"/>
    <property type="project" value="InterPro"/>
</dbReference>
<evidence type="ECO:0000256" key="5">
    <source>
        <dbReference type="ARBA" id="ARBA00022980"/>
    </source>
</evidence>
<dbReference type="InterPro" id="IPR002171">
    <property type="entry name" value="Ribosomal_uL2"/>
</dbReference>
<evidence type="ECO:0000256" key="1">
    <source>
        <dbReference type="ARBA" id="ARBA00004229"/>
    </source>
</evidence>
<dbReference type="AlphaFoldDB" id="Q3S288"/>
<dbReference type="EMBL" id="DQ186202">
    <property type="protein sequence ID" value="AAZ99416.1"/>
    <property type="molecule type" value="Genomic_DNA"/>
</dbReference>
<dbReference type="InterPro" id="IPR008991">
    <property type="entry name" value="Translation_prot_SH3-like_sf"/>
</dbReference>
<name>Q3S288_THAPS</name>
<keyword evidence="11" id="KW-0496">Mitochondrion</keyword>
<evidence type="ECO:0000256" key="3">
    <source>
        <dbReference type="ARBA" id="ARBA00022528"/>
    </source>
</evidence>
<dbReference type="SUPFAM" id="SSF50249">
    <property type="entry name" value="Nucleic acid-binding proteins"/>
    <property type="match status" value="1"/>
</dbReference>
<dbReference type="FunFam" id="4.10.950.10:FF:000001">
    <property type="entry name" value="50S ribosomal protein L2"/>
    <property type="match status" value="1"/>
</dbReference>
<evidence type="ECO:0000259" key="10">
    <source>
        <dbReference type="SMART" id="SM01383"/>
    </source>
</evidence>
<dbReference type="PROSITE" id="PS00467">
    <property type="entry name" value="RIBOSOMAL_L2"/>
    <property type="match status" value="1"/>
</dbReference>
<dbReference type="Gene3D" id="4.10.950.10">
    <property type="entry name" value="Ribosomal protein L2, domain 3"/>
    <property type="match status" value="1"/>
</dbReference>
<evidence type="ECO:0000313" key="11">
    <source>
        <dbReference type="EMBL" id="AAZ99416.1"/>
    </source>
</evidence>
<dbReference type="InterPro" id="IPR005880">
    <property type="entry name" value="Ribosomal_uL2_bac/org-type"/>
</dbReference>
<dbReference type="InterPro" id="IPR022666">
    <property type="entry name" value="Ribosomal_uL2_RNA-bd_dom"/>
</dbReference>
<dbReference type="Gene3D" id="2.40.50.140">
    <property type="entry name" value="Nucleic acid-binding proteins"/>
    <property type="match status" value="1"/>
</dbReference>
<evidence type="ECO:0000256" key="4">
    <source>
        <dbReference type="ARBA" id="ARBA00022640"/>
    </source>
</evidence>
<dbReference type="InterPro" id="IPR022671">
    <property type="entry name" value="Ribosomal_uL2_CS"/>
</dbReference>
<evidence type="ECO:0000313" key="12">
    <source>
        <dbReference type="EMBL" id="QWM92936.1"/>
    </source>
</evidence>
<dbReference type="FunFam" id="2.30.30.30:FF:000001">
    <property type="entry name" value="50S ribosomal protein L2"/>
    <property type="match status" value="1"/>
</dbReference>
<dbReference type="InterPro" id="IPR022669">
    <property type="entry name" value="Ribosomal_uL2_C"/>
</dbReference>
<keyword evidence="3" id="KW-0150">Chloroplast</keyword>
<dbReference type="EMBL" id="MT383636">
    <property type="protein sequence ID" value="QWM92936.1"/>
    <property type="molecule type" value="Genomic_DNA"/>
</dbReference>
<keyword evidence="6" id="KW-0687">Ribonucleoprotein</keyword>
<evidence type="ECO:0000256" key="7">
    <source>
        <dbReference type="ARBA" id="ARBA00069872"/>
    </source>
</evidence>
<protein>
    <recommendedName>
        <fullName evidence="7">Large ribosomal subunit protein uL2m</fullName>
    </recommendedName>
</protein>
<dbReference type="GO" id="GO:0006412">
    <property type="term" value="P:translation"/>
    <property type="evidence" value="ECO:0007669"/>
    <property type="project" value="InterPro"/>
</dbReference>
<feature type="domain" description="Large ribosomal subunit protein uL2 C-terminal" evidence="9">
    <location>
        <begin position="121"/>
        <end position="249"/>
    </location>
</feature>
<dbReference type="PANTHER" id="PTHR13691:SF5">
    <property type="entry name" value="LARGE RIBOSOMAL SUBUNIT PROTEIN UL2M"/>
    <property type="match status" value="1"/>
</dbReference>
<dbReference type="Gene3D" id="2.30.30.30">
    <property type="match status" value="1"/>
</dbReference>
<organism evidence="11">
    <name type="scientific">Thalassiosira pseudonana</name>
    <name type="common">Marine diatom</name>
    <name type="synonym">Cyclotella nana</name>
    <dbReference type="NCBI Taxonomy" id="35128"/>
    <lineage>
        <taxon>Eukaryota</taxon>
        <taxon>Sar</taxon>
        <taxon>Stramenopiles</taxon>
        <taxon>Ochrophyta</taxon>
        <taxon>Bacillariophyta</taxon>
        <taxon>Coscinodiscophyceae</taxon>
        <taxon>Thalassiosirophycidae</taxon>
        <taxon>Thalassiosirales</taxon>
        <taxon>Thalassiosiraceae</taxon>
        <taxon>Thalassiosira</taxon>
    </lineage>
</organism>
<keyword evidence="5 11" id="KW-0689">Ribosomal protein</keyword>
<evidence type="ECO:0000256" key="8">
    <source>
        <dbReference type="SAM" id="MobiDB-lite"/>
    </source>
</evidence>
<evidence type="ECO:0000256" key="6">
    <source>
        <dbReference type="ARBA" id="ARBA00023274"/>
    </source>
</evidence>
<reference evidence="11" key="3">
    <citation type="submission" date="2005-08" db="EMBL/GenBank/DDBJ databases">
        <authorList>
            <person name="Medina M."/>
        </authorList>
    </citation>
    <scope>NUCLEOTIDE SEQUENCE</scope>
</reference>
<dbReference type="NCBIfam" id="TIGR01171">
    <property type="entry name" value="rplB_bact"/>
    <property type="match status" value="1"/>
</dbReference>
<dbReference type="Pfam" id="PF03947">
    <property type="entry name" value="Ribosomal_L2_C"/>
    <property type="match status" value="1"/>
</dbReference>
<dbReference type="SMART" id="SM01383">
    <property type="entry name" value="Ribosomal_L2"/>
    <property type="match status" value="1"/>
</dbReference>
<dbReference type="SMART" id="SM01382">
    <property type="entry name" value="Ribosomal_L2_C"/>
    <property type="match status" value="1"/>
</dbReference>
<feature type="region of interest" description="Disordered" evidence="8">
    <location>
        <begin position="221"/>
        <end position="265"/>
    </location>
</feature>
<sequence length="265" mass="29508">MKNKFTSLTQKTLINLSKKKLNKIPLIKKMIQGQKNKAGKNDSGKITVYHKGGGHKKKYRKINFLRNEDSIGIITSLEYDPYRTAFIASVYDFLNSDYFYIVAPKNLTIGDIVKSGFNAEIKVGHSLTLMKIPVGSFIHNISLKNNKKAQLSRSAGTSSQLIEKTSKYCRIVLSSGEHKFLSSTCHATIGTVSNEFSFFKKINKAGRNRWLNVRPTVRGVAMNPIDHPHGGGEGKSSGGRSSVTPWGKPTKNGKTRKKRSKFLKS</sequence>
<gene>
    <name evidence="11" type="primary">rpl2</name>
</gene>
<comment type="subcellular location">
    <subcellularLocation>
        <location evidence="1">Plastid</location>
        <location evidence="1">Chloroplast</location>
    </subcellularLocation>
</comment>
<dbReference type="Pfam" id="PF00181">
    <property type="entry name" value="Ribosomal_L2_N"/>
    <property type="match status" value="1"/>
</dbReference>
<reference evidence="11" key="2">
    <citation type="submission" date="2005-08" db="EMBL/GenBank/DDBJ databases">
        <authorList>
            <person name="Oudot-Le Secq M.-P."/>
            <person name="Green B.R."/>
        </authorList>
    </citation>
    <scope>NUCLEOTIDE SEQUENCE</scope>
</reference>
<comment type="similarity">
    <text evidence="2">Belongs to the universal ribosomal protein uL2 family.</text>
</comment>
<dbReference type="SUPFAM" id="SSF50104">
    <property type="entry name" value="Translation proteins SH3-like domain"/>
    <property type="match status" value="1"/>
</dbReference>
<geneLocation type="mitochondrion" evidence="11"/>
<dbReference type="GO" id="GO:0003723">
    <property type="term" value="F:RNA binding"/>
    <property type="evidence" value="ECO:0007669"/>
    <property type="project" value="InterPro"/>
</dbReference>
<evidence type="ECO:0000259" key="9">
    <source>
        <dbReference type="SMART" id="SM01382"/>
    </source>
</evidence>
<reference evidence="11" key="1">
    <citation type="journal article" date="2004" name="Science">
        <title>The genome of the diatom Thalassiosira pseudonana: ecology, evolution, and metabolism.</title>
        <authorList>
            <person name="Armbrust E.V."/>
            <person name="Berges J.A."/>
            <person name="Bowler C."/>
            <person name="Green B.R."/>
            <person name="Martinez D."/>
            <person name="Putnam N.H."/>
            <person name="Zhou S."/>
            <person name="Allen A.E."/>
            <person name="Apt K.E."/>
            <person name="Bechner M."/>
            <person name="Brzezinski M.A."/>
            <person name="Chaal B.K."/>
            <person name="Chiovitti A."/>
            <person name="Davis A.K."/>
            <person name="Demarest M.S."/>
            <person name="Detter J.C."/>
            <person name="Glavina T."/>
            <person name="Goodstein D."/>
            <person name="Hadi M.Z."/>
            <person name="Hellsten U."/>
            <person name="Hildebrand M."/>
            <person name="Jenkins B.D."/>
            <person name="Jurka J."/>
            <person name="Kapitonov V.V."/>
            <person name="Kroger N."/>
            <person name="Lau W.W."/>
            <person name="Lane T.W."/>
            <person name="Larimer F.W."/>
            <person name="Lippmeier J.C."/>
            <person name="Lucas S."/>
            <person name="Medina M."/>
            <person name="Montsant A."/>
            <person name="Obornik M."/>
            <person name="Parker M.S."/>
            <person name="Palenik B."/>
            <person name="Pazour G.J."/>
            <person name="Richardson P.M."/>
            <person name="Rynearson T.A."/>
            <person name="Saito M.A."/>
            <person name="Schwartz D.C."/>
            <person name="Thamatrakoln K."/>
            <person name="Valentin K."/>
            <person name="Vardi A."/>
            <person name="Wilkerson F.P."/>
            <person name="Rokhsar D.S."/>
        </authorList>
    </citation>
    <scope>NUCLEOTIDE SEQUENCE</scope>
</reference>
<dbReference type="InterPro" id="IPR012340">
    <property type="entry name" value="NA-bd_OB-fold"/>
</dbReference>
<dbReference type="GO" id="GO:0015934">
    <property type="term" value="C:large ribosomal subunit"/>
    <property type="evidence" value="ECO:0007669"/>
    <property type="project" value="InterPro"/>
</dbReference>
<dbReference type="GO" id="GO:0003735">
    <property type="term" value="F:structural constituent of ribosome"/>
    <property type="evidence" value="ECO:0007669"/>
    <property type="project" value="InterPro"/>
</dbReference>
<evidence type="ECO:0000256" key="2">
    <source>
        <dbReference type="ARBA" id="ARBA00005636"/>
    </source>
</evidence>
<dbReference type="GeneID" id="3671171"/>